<dbReference type="PROSITE" id="PS50850">
    <property type="entry name" value="MFS"/>
    <property type="match status" value="1"/>
</dbReference>
<gene>
    <name evidence="9" type="ORF">J4H92_03150</name>
</gene>
<proteinExistence type="predicted"/>
<feature type="transmembrane region" description="Helical" evidence="7">
    <location>
        <begin position="29"/>
        <end position="48"/>
    </location>
</feature>
<dbReference type="Gene3D" id="1.20.1250.20">
    <property type="entry name" value="MFS general substrate transporter like domains"/>
    <property type="match status" value="1"/>
</dbReference>
<dbReference type="PANTHER" id="PTHR43124:SF5">
    <property type="entry name" value="PURINE RIBONUCLEOSIDE EFFLUX PUMP NEPI"/>
    <property type="match status" value="1"/>
</dbReference>
<feature type="transmembrane region" description="Helical" evidence="7">
    <location>
        <begin position="356"/>
        <end position="378"/>
    </location>
</feature>
<reference evidence="9" key="1">
    <citation type="submission" date="2021-03" db="EMBL/GenBank/DDBJ databases">
        <title>Leucobacter chromiisoli sp. nov., isolated from chromium-containing soil of chemical plant.</title>
        <authorList>
            <person name="Xu Z."/>
        </authorList>
    </citation>
    <scope>NUCLEOTIDE SEQUENCE</scope>
    <source>
        <strain evidence="9">S27</strain>
    </source>
</reference>
<dbReference type="Pfam" id="PF07690">
    <property type="entry name" value="MFS_1"/>
    <property type="match status" value="1"/>
</dbReference>
<feature type="region of interest" description="Disordered" evidence="6">
    <location>
        <begin position="1"/>
        <end position="22"/>
    </location>
</feature>
<comment type="subcellular location">
    <subcellularLocation>
        <location evidence="1">Cell membrane</location>
        <topology evidence="1">Multi-pass membrane protein</topology>
    </subcellularLocation>
</comment>
<organism evidence="9 10">
    <name type="scientific">Leucobacter weissii</name>
    <dbReference type="NCBI Taxonomy" id="1983706"/>
    <lineage>
        <taxon>Bacteria</taxon>
        <taxon>Bacillati</taxon>
        <taxon>Actinomycetota</taxon>
        <taxon>Actinomycetes</taxon>
        <taxon>Micrococcales</taxon>
        <taxon>Microbacteriaceae</taxon>
        <taxon>Leucobacter</taxon>
    </lineage>
</organism>
<dbReference type="EMBL" id="JAGDYM010000004">
    <property type="protein sequence ID" value="MBO1900944.1"/>
    <property type="molecule type" value="Genomic_DNA"/>
</dbReference>
<dbReference type="CDD" id="cd17324">
    <property type="entry name" value="MFS_NepI_like"/>
    <property type="match status" value="1"/>
</dbReference>
<feature type="transmembrane region" description="Helical" evidence="7">
    <location>
        <begin position="384"/>
        <end position="403"/>
    </location>
</feature>
<dbReference type="GO" id="GO:0005886">
    <property type="term" value="C:plasma membrane"/>
    <property type="evidence" value="ECO:0007669"/>
    <property type="project" value="UniProtKB-SubCell"/>
</dbReference>
<feature type="transmembrane region" description="Helical" evidence="7">
    <location>
        <begin position="122"/>
        <end position="143"/>
    </location>
</feature>
<evidence type="ECO:0000313" key="9">
    <source>
        <dbReference type="EMBL" id="MBO1900944.1"/>
    </source>
</evidence>
<feature type="transmembrane region" description="Helical" evidence="7">
    <location>
        <begin position="268"/>
        <end position="290"/>
    </location>
</feature>
<accession>A0A939MHC7</accession>
<keyword evidence="3 7" id="KW-0812">Transmembrane</keyword>
<dbReference type="RefSeq" id="WP_208095858.1">
    <property type="nucleotide sequence ID" value="NZ_JAGDYM010000004.1"/>
</dbReference>
<feature type="transmembrane region" description="Helical" evidence="7">
    <location>
        <begin position="183"/>
        <end position="205"/>
    </location>
</feature>
<dbReference type="InterPro" id="IPR036259">
    <property type="entry name" value="MFS_trans_sf"/>
</dbReference>
<keyword evidence="5 7" id="KW-0472">Membrane</keyword>
<dbReference type="InterPro" id="IPR050189">
    <property type="entry name" value="MFS_Efflux_Transporters"/>
</dbReference>
<evidence type="ECO:0000256" key="5">
    <source>
        <dbReference type="ARBA" id="ARBA00023136"/>
    </source>
</evidence>
<dbReference type="InterPro" id="IPR011701">
    <property type="entry name" value="MFS"/>
</dbReference>
<keyword evidence="2" id="KW-1003">Cell membrane</keyword>
<evidence type="ECO:0000313" key="10">
    <source>
        <dbReference type="Proteomes" id="UP000664382"/>
    </source>
</evidence>
<keyword evidence="10" id="KW-1185">Reference proteome</keyword>
<name>A0A939MHC7_9MICO</name>
<evidence type="ECO:0000256" key="6">
    <source>
        <dbReference type="SAM" id="MobiDB-lite"/>
    </source>
</evidence>
<evidence type="ECO:0000256" key="7">
    <source>
        <dbReference type="SAM" id="Phobius"/>
    </source>
</evidence>
<evidence type="ECO:0000259" key="8">
    <source>
        <dbReference type="PROSITE" id="PS50850"/>
    </source>
</evidence>
<dbReference type="GO" id="GO:0022857">
    <property type="term" value="F:transmembrane transporter activity"/>
    <property type="evidence" value="ECO:0007669"/>
    <property type="project" value="InterPro"/>
</dbReference>
<sequence length="412" mass="42451">MTTTAPVPVSPAPQNDPASRNDAAPRMRYGALIAMMSMSFLLVTAEFLPNGVLLEIADELRVTPGQAGQLVTVTALVGLFVAPTVGLALPRLDRRSLLVWMAVAAAVSNAVVAVAPSLPLMLLARVLLGAALSAFWAMSITVAARIAGPERIGRAVVFTTAGTSLATVAGVPVGVMLSEVLGWRGVFGLAAAATALLVVALRILLPSVPPEGAARLSTLVDTLRRPGVSLGMAGHLLVVLGHFLAYTYIRLALERVRSDGEPIDAGTIILLLALFGVGGLLGNVLIGLVVDRGYRRLAVVSPVVIALMAILMIVGAGSPWGIGAVAFVWGFCFASWLLVVNTWVGHRMPDRLEAGGSLVVVGFQAAIMLAAGFGGILVDASSVVVVYLCGATVLVLGAVLFGMSNRASGDRA</sequence>
<feature type="transmembrane region" description="Helical" evidence="7">
    <location>
        <begin position="97"/>
        <end position="116"/>
    </location>
</feature>
<keyword evidence="4 7" id="KW-1133">Transmembrane helix</keyword>
<protein>
    <submittedName>
        <fullName evidence="9">MFS transporter</fullName>
    </submittedName>
</protein>
<dbReference type="Proteomes" id="UP000664382">
    <property type="component" value="Unassembled WGS sequence"/>
</dbReference>
<evidence type="ECO:0000256" key="2">
    <source>
        <dbReference type="ARBA" id="ARBA00022475"/>
    </source>
</evidence>
<feature type="transmembrane region" description="Helical" evidence="7">
    <location>
        <begin position="226"/>
        <end position="248"/>
    </location>
</feature>
<dbReference type="PANTHER" id="PTHR43124">
    <property type="entry name" value="PURINE EFFLUX PUMP PBUE"/>
    <property type="match status" value="1"/>
</dbReference>
<feature type="transmembrane region" description="Helical" evidence="7">
    <location>
        <begin position="322"/>
        <end position="344"/>
    </location>
</feature>
<feature type="transmembrane region" description="Helical" evidence="7">
    <location>
        <begin position="297"/>
        <end position="316"/>
    </location>
</feature>
<evidence type="ECO:0000256" key="3">
    <source>
        <dbReference type="ARBA" id="ARBA00022692"/>
    </source>
</evidence>
<feature type="transmembrane region" description="Helical" evidence="7">
    <location>
        <begin position="155"/>
        <end position="177"/>
    </location>
</feature>
<evidence type="ECO:0000256" key="1">
    <source>
        <dbReference type="ARBA" id="ARBA00004651"/>
    </source>
</evidence>
<comment type="caution">
    <text evidence="9">The sequence shown here is derived from an EMBL/GenBank/DDBJ whole genome shotgun (WGS) entry which is preliminary data.</text>
</comment>
<feature type="domain" description="Major facilitator superfamily (MFS) profile" evidence="8">
    <location>
        <begin position="23"/>
        <end position="408"/>
    </location>
</feature>
<dbReference type="SUPFAM" id="SSF103473">
    <property type="entry name" value="MFS general substrate transporter"/>
    <property type="match status" value="1"/>
</dbReference>
<dbReference type="AlphaFoldDB" id="A0A939MHC7"/>
<dbReference type="InterPro" id="IPR020846">
    <property type="entry name" value="MFS_dom"/>
</dbReference>
<evidence type="ECO:0000256" key="4">
    <source>
        <dbReference type="ARBA" id="ARBA00022989"/>
    </source>
</evidence>
<feature type="transmembrane region" description="Helical" evidence="7">
    <location>
        <begin position="68"/>
        <end position="90"/>
    </location>
</feature>